<organism evidence="13 14">
    <name type="scientific">Batillaria attramentaria</name>
    <dbReference type="NCBI Taxonomy" id="370345"/>
    <lineage>
        <taxon>Eukaryota</taxon>
        <taxon>Metazoa</taxon>
        <taxon>Spiralia</taxon>
        <taxon>Lophotrochozoa</taxon>
        <taxon>Mollusca</taxon>
        <taxon>Gastropoda</taxon>
        <taxon>Caenogastropoda</taxon>
        <taxon>Sorbeoconcha</taxon>
        <taxon>Cerithioidea</taxon>
        <taxon>Batillariidae</taxon>
        <taxon>Batillaria</taxon>
    </lineage>
</organism>
<dbReference type="PROSITE" id="PS00411">
    <property type="entry name" value="KINESIN_MOTOR_1"/>
    <property type="match status" value="1"/>
</dbReference>
<reference evidence="13 14" key="1">
    <citation type="journal article" date="2023" name="Sci. Data">
        <title>Genome assembly of the Korean intertidal mud-creeper Batillaria attramentaria.</title>
        <authorList>
            <person name="Patra A.K."/>
            <person name="Ho P.T."/>
            <person name="Jun S."/>
            <person name="Lee S.J."/>
            <person name="Kim Y."/>
            <person name="Won Y.J."/>
        </authorList>
    </citation>
    <scope>NUCLEOTIDE SEQUENCE [LARGE SCALE GENOMIC DNA]</scope>
    <source>
        <strain evidence="13">Wonlab-2016</strain>
    </source>
</reference>
<feature type="compositionally biased region" description="Basic and acidic residues" evidence="11">
    <location>
        <begin position="545"/>
        <end position="559"/>
    </location>
</feature>
<feature type="coiled-coil region" evidence="10">
    <location>
        <begin position="375"/>
        <end position="402"/>
    </location>
</feature>
<protein>
    <recommendedName>
        <fullName evidence="9">Kinesin-like protein</fullName>
    </recommendedName>
</protein>
<sequence>MDGDKLKTKKEPPKKIKVWARVRPTAELATDSLELLTAQNRINIHFKKIPHYGLIDNSINDYTFKLDGVLHNASQEHVFSAVAADVVTSALDGYSGTLICYGQTGAGKTFTMTGTTENYENRGLIPRGLSHLFQEIDKRSIEQCITVRISYLEIYKEMMFDLLADVHKYIHNATASPPALELTENPDGVYVKGLSCHVANNLEEAFNLLFEGESNRIVAAHSLNRVSSRSHCIFTVNLEIKARSFSSPLFTLSKLNFVDLAGSERSDLTKATVRLASEAMYLNRSLCLLEQVVITLAKTSREQVCFRHCKLTHYLKQSIGGPCNTVLIANIRGEPEHLGETMYTLRFATRVRSVSIVPLVTQLFEPDSCKFCRSSQEKVAQLKTLEKEVEHLKEELTLKKNATSGQAPFPVTTKYKINLQCRKYLDGVVEDIRIASFKDVPVVMSALRDIYNCAEAEMEEKMKRKFLILEKATGRGLSKSPMSGQTPPDLTSAVEEDLVGDTDGTGFGVGSAPKYLQAEPSLSAQQMKKQTELRRRSANRKPTGKKGEGRGFSKSDKKVSASAKRSSRPLSPQDDGQLDQDIEEMDNEASELTRPSTPPSRASTFDEFKQGRGCEVNRILLENKQILASKKKEYNDLARIINDLKKEIDNVRENLETLRETREAEGPTYTDDGDIVITEDEFMAIKQLKNLKVMYHTQFPKLTPLRARVQYCENLVKQCRRRLLLEFDRWYVENFQGEEITDEKSAVSTQDSPAFGPAAGNVAATTSVTGGTPKVSMTSGMKGSTTSFTQAGTTAGQQSGLVAIGEKPGMESKMLIPSIVEDDIDTKVISPLFPQIMKRVPEDQVDFFSRRRLELLDNNEDSAAFYNAKMRVQRRKTYKSAIKQPQLSYHKKHTKTRLEQSPLLSQRKPGRCSPNFKNEQTFLLKGF</sequence>
<dbReference type="InterPro" id="IPR056524">
    <property type="entry name" value="KIF6/9_C"/>
</dbReference>
<evidence type="ECO:0000256" key="1">
    <source>
        <dbReference type="ARBA" id="ARBA00004245"/>
    </source>
</evidence>
<evidence type="ECO:0000256" key="4">
    <source>
        <dbReference type="ARBA" id="ARBA00022741"/>
    </source>
</evidence>
<keyword evidence="5 8" id="KW-0067">ATP-binding</keyword>
<dbReference type="InterPro" id="IPR027640">
    <property type="entry name" value="Kinesin-like_fam"/>
</dbReference>
<feature type="region of interest" description="Disordered" evidence="11">
    <location>
        <begin position="498"/>
        <end position="606"/>
    </location>
</feature>
<keyword evidence="3 9" id="KW-0493">Microtubule</keyword>
<evidence type="ECO:0000256" key="7">
    <source>
        <dbReference type="ARBA" id="ARBA00023212"/>
    </source>
</evidence>
<keyword evidence="7" id="KW-0963">Cytoplasm</keyword>
<dbReference type="PRINTS" id="PR00380">
    <property type="entry name" value="KINESINHEAVY"/>
</dbReference>
<dbReference type="GO" id="GO:0005874">
    <property type="term" value="C:microtubule"/>
    <property type="evidence" value="ECO:0007669"/>
    <property type="project" value="UniProtKB-KW"/>
</dbReference>
<evidence type="ECO:0000313" key="13">
    <source>
        <dbReference type="EMBL" id="KAK7469844.1"/>
    </source>
</evidence>
<keyword evidence="6 10" id="KW-0175">Coiled coil</keyword>
<comment type="caution">
    <text evidence="13">The sequence shown here is derived from an EMBL/GenBank/DDBJ whole genome shotgun (WGS) entry which is preliminary data.</text>
</comment>
<evidence type="ECO:0000256" key="5">
    <source>
        <dbReference type="ARBA" id="ARBA00022840"/>
    </source>
</evidence>
<gene>
    <name evidence="13" type="ORF">BaRGS_00036122</name>
</gene>
<evidence type="ECO:0000256" key="10">
    <source>
        <dbReference type="SAM" id="Coils"/>
    </source>
</evidence>
<evidence type="ECO:0000256" key="11">
    <source>
        <dbReference type="SAM" id="MobiDB-lite"/>
    </source>
</evidence>
<dbReference type="InterPro" id="IPR036961">
    <property type="entry name" value="Kinesin_motor_dom_sf"/>
</dbReference>
<dbReference type="PANTHER" id="PTHR47968:SF62">
    <property type="entry name" value="KINESIN FAMILY MEMBER 5A"/>
    <property type="match status" value="1"/>
</dbReference>
<feature type="coiled-coil region" evidence="10">
    <location>
        <begin position="627"/>
        <end position="661"/>
    </location>
</feature>
<dbReference type="SMART" id="SM00129">
    <property type="entry name" value="KISc"/>
    <property type="match status" value="1"/>
</dbReference>
<evidence type="ECO:0000313" key="14">
    <source>
        <dbReference type="Proteomes" id="UP001519460"/>
    </source>
</evidence>
<keyword evidence="8 9" id="KW-0505">Motor protein</keyword>
<dbReference type="EMBL" id="JACVVK020000501">
    <property type="protein sequence ID" value="KAK7469844.1"/>
    <property type="molecule type" value="Genomic_DNA"/>
</dbReference>
<evidence type="ECO:0000259" key="12">
    <source>
        <dbReference type="PROSITE" id="PS50067"/>
    </source>
</evidence>
<dbReference type="Pfam" id="PF00225">
    <property type="entry name" value="Kinesin"/>
    <property type="match status" value="1"/>
</dbReference>
<dbReference type="Pfam" id="PF23735">
    <property type="entry name" value="KIF9"/>
    <property type="match status" value="1"/>
</dbReference>
<keyword evidence="4 8" id="KW-0547">Nucleotide-binding</keyword>
<feature type="compositionally biased region" description="Polar residues" evidence="11">
    <location>
        <begin position="593"/>
        <end position="603"/>
    </location>
</feature>
<comment type="similarity">
    <text evidence="8 9">Belongs to the TRAFAC class myosin-kinesin ATPase superfamily. Kinesin family.</text>
</comment>
<dbReference type="AlphaFoldDB" id="A0ABD0JC94"/>
<feature type="domain" description="Kinesin motor" evidence="12">
    <location>
        <begin position="15"/>
        <end position="354"/>
    </location>
</feature>
<dbReference type="Proteomes" id="UP001519460">
    <property type="component" value="Unassembled WGS sequence"/>
</dbReference>
<dbReference type="PANTHER" id="PTHR47968">
    <property type="entry name" value="CENTROMERE PROTEIN E"/>
    <property type="match status" value="1"/>
</dbReference>
<keyword evidence="2" id="KW-0597">Phosphoprotein</keyword>
<feature type="binding site" evidence="8">
    <location>
        <begin position="102"/>
        <end position="109"/>
    </location>
    <ligand>
        <name>ATP</name>
        <dbReference type="ChEBI" id="CHEBI:30616"/>
    </ligand>
</feature>
<dbReference type="GO" id="GO:0003774">
    <property type="term" value="F:cytoskeletal motor activity"/>
    <property type="evidence" value="ECO:0007669"/>
    <property type="project" value="UniProtKB-UniRule"/>
</dbReference>
<dbReference type="InterPro" id="IPR001752">
    <property type="entry name" value="Kinesin_motor_dom"/>
</dbReference>
<evidence type="ECO:0000256" key="8">
    <source>
        <dbReference type="PROSITE-ProRule" id="PRU00283"/>
    </source>
</evidence>
<dbReference type="InterPro" id="IPR027417">
    <property type="entry name" value="P-loop_NTPase"/>
</dbReference>
<evidence type="ECO:0000256" key="2">
    <source>
        <dbReference type="ARBA" id="ARBA00022553"/>
    </source>
</evidence>
<dbReference type="Gene3D" id="3.40.850.10">
    <property type="entry name" value="Kinesin motor domain"/>
    <property type="match status" value="1"/>
</dbReference>
<dbReference type="InterPro" id="IPR019821">
    <property type="entry name" value="Kinesin_motor_CS"/>
</dbReference>
<evidence type="ECO:0000256" key="6">
    <source>
        <dbReference type="ARBA" id="ARBA00023054"/>
    </source>
</evidence>
<dbReference type="PROSITE" id="PS50067">
    <property type="entry name" value="KINESIN_MOTOR_2"/>
    <property type="match status" value="1"/>
</dbReference>
<dbReference type="GO" id="GO:0005524">
    <property type="term" value="F:ATP binding"/>
    <property type="evidence" value="ECO:0007669"/>
    <property type="project" value="UniProtKB-UniRule"/>
</dbReference>
<proteinExistence type="inferred from homology"/>
<comment type="subcellular location">
    <subcellularLocation>
        <location evidence="1">Cytoplasm</location>
        <location evidence="1">Cytoskeleton</location>
    </subcellularLocation>
</comment>
<evidence type="ECO:0000256" key="3">
    <source>
        <dbReference type="ARBA" id="ARBA00022701"/>
    </source>
</evidence>
<feature type="compositionally biased region" description="Acidic residues" evidence="11">
    <location>
        <begin position="576"/>
        <end position="589"/>
    </location>
</feature>
<dbReference type="SUPFAM" id="SSF52540">
    <property type="entry name" value="P-loop containing nucleoside triphosphate hydrolases"/>
    <property type="match status" value="1"/>
</dbReference>
<keyword evidence="7" id="KW-0206">Cytoskeleton</keyword>
<keyword evidence="14" id="KW-1185">Reference proteome</keyword>
<accession>A0ABD0JC94</accession>
<evidence type="ECO:0000256" key="9">
    <source>
        <dbReference type="RuleBase" id="RU000394"/>
    </source>
</evidence>
<name>A0ABD0JC94_9CAEN</name>